<gene>
    <name evidence="1" type="ORF">RHMOL_Rhmol11G0144500</name>
</gene>
<evidence type="ECO:0000313" key="1">
    <source>
        <dbReference type="EMBL" id="KAI8531540.1"/>
    </source>
</evidence>
<organism evidence="1 2">
    <name type="scientific">Rhododendron molle</name>
    <name type="common">Chinese azalea</name>
    <name type="synonym">Azalea mollis</name>
    <dbReference type="NCBI Taxonomy" id="49168"/>
    <lineage>
        <taxon>Eukaryota</taxon>
        <taxon>Viridiplantae</taxon>
        <taxon>Streptophyta</taxon>
        <taxon>Embryophyta</taxon>
        <taxon>Tracheophyta</taxon>
        <taxon>Spermatophyta</taxon>
        <taxon>Magnoliopsida</taxon>
        <taxon>eudicotyledons</taxon>
        <taxon>Gunneridae</taxon>
        <taxon>Pentapetalae</taxon>
        <taxon>asterids</taxon>
        <taxon>Ericales</taxon>
        <taxon>Ericaceae</taxon>
        <taxon>Ericoideae</taxon>
        <taxon>Rhodoreae</taxon>
        <taxon>Rhododendron</taxon>
    </lineage>
</organism>
<sequence length="458" mass="51988">MSTRAQYRRSREKRGEQKAGRLLGSDSIRRWRKQTRRRSRRRCRSCTGCTLAMRSGGGVGCDGMGRDENHERGPDTRKKFTDHLNNALTHKGYRTFRDNDEIERGEPIKSELQKAIGDSKIFVIVLSKNYAKSTACMFELQMILEQWKKSDHFILPVFYEVDPLEVKKQAKHLHFRKKEVTHEKVKGWSAALEEVAGMAGMVSQNQCNGLQRSTQIYWAENLGGSQTALKISKPPPVIIVSMYSATLYSGNKHGQAPQKINHHPVVLYLITPLTVAWLVKVLLHAYINVQFEPIWPWREPSSLHPAREGTLVSNVDDSLWLSRDAMLLNFCMHMCSFSAVYDEIIVEFHDWKLKPETDGKCMKTIVVDGGSRVEVQVQKLIAASLELLLQSELHLGKSSIKGLPTKKLPLGNLLEAPPQLLSKRKPQKPIHNKECAVLLVLASSLNTTTNYTFDSFEL</sequence>
<protein>
    <submittedName>
        <fullName evidence="1">Uncharacterized protein</fullName>
    </submittedName>
</protein>
<reference evidence="1" key="1">
    <citation type="submission" date="2022-02" db="EMBL/GenBank/DDBJ databases">
        <title>Plant Genome Project.</title>
        <authorList>
            <person name="Zhang R.-G."/>
        </authorList>
    </citation>
    <scope>NUCLEOTIDE SEQUENCE</scope>
    <source>
        <strain evidence="1">AT1</strain>
    </source>
</reference>
<keyword evidence="2" id="KW-1185">Reference proteome</keyword>
<evidence type="ECO:0000313" key="2">
    <source>
        <dbReference type="Proteomes" id="UP001062846"/>
    </source>
</evidence>
<dbReference type="EMBL" id="CM046398">
    <property type="protein sequence ID" value="KAI8531540.1"/>
    <property type="molecule type" value="Genomic_DNA"/>
</dbReference>
<comment type="caution">
    <text evidence="1">The sequence shown here is derived from an EMBL/GenBank/DDBJ whole genome shotgun (WGS) entry which is preliminary data.</text>
</comment>
<proteinExistence type="predicted"/>
<accession>A0ACC0LSA9</accession>
<name>A0ACC0LSA9_RHOML</name>
<dbReference type="Proteomes" id="UP001062846">
    <property type="component" value="Chromosome 11"/>
</dbReference>